<proteinExistence type="predicted"/>
<sequence>MIDDGFNFGPFTVVRDDYVGQIIFYSGGRWLAVLDFFGGWNERNENGKLSSLCSATSRLTTLKLSTASVRPAKNGMDKIPLTSSECVYQFTRPRIFPFTRMT</sequence>
<keyword evidence="2" id="KW-1185">Reference proteome</keyword>
<protein>
    <submittedName>
        <fullName evidence="1">Uncharacterized protein</fullName>
    </submittedName>
</protein>
<dbReference type="GeneID" id="66082871"/>
<dbReference type="RefSeq" id="XP_043004329.1">
    <property type="nucleotide sequence ID" value="XM_043158974.1"/>
</dbReference>
<dbReference type="Proteomes" id="UP001049176">
    <property type="component" value="Chromosome 9"/>
</dbReference>
<evidence type="ECO:0000313" key="1">
    <source>
        <dbReference type="EMBL" id="KAG7087858.1"/>
    </source>
</evidence>
<reference evidence="1" key="1">
    <citation type="journal article" date="2021" name="Genome Biol. Evol.">
        <title>The assembled and annotated genome of the fairy-ring fungus Marasmius oreades.</title>
        <authorList>
            <person name="Hiltunen M."/>
            <person name="Ament-Velasquez S.L."/>
            <person name="Johannesson H."/>
        </authorList>
    </citation>
    <scope>NUCLEOTIDE SEQUENCE</scope>
    <source>
        <strain evidence="1">03SP1</strain>
    </source>
</reference>
<dbReference type="KEGG" id="more:E1B28_013796"/>
<comment type="caution">
    <text evidence="1">The sequence shown here is derived from an EMBL/GenBank/DDBJ whole genome shotgun (WGS) entry which is preliminary data.</text>
</comment>
<accession>A0A9P7UN49</accession>
<organism evidence="1 2">
    <name type="scientific">Marasmius oreades</name>
    <name type="common">fairy-ring Marasmius</name>
    <dbReference type="NCBI Taxonomy" id="181124"/>
    <lineage>
        <taxon>Eukaryota</taxon>
        <taxon>Fungi</taxon>
        <taxon>Dikarya</taxon>
        <taxon>Basidiomycota</taxon>
        <taxon>Agaricomycotina</taxon>
        <taxon>Agaricomycetes</taxon>
        <taxon>Agaricomycetidae</taxon>
        <taxon>Agaricales</taxon>
        <taxon>Marasmiineae</taxon>
        <taxon>Marasmiaceae</taxon>
        <taxon>Marasmius</taxon>
    </lineage>
</organism>
<dbReference type="EMBL" id="CM032189">
    <property type="protein sequence ID" value="KAG7087858.1"/>
    <property type="molecule type" value="Genomic_DNA"/>
</dbReference>
<evidence type="ECO:0000313" key="2">
    <source>
        <dbReference type="Proteomes" id="UP001049176"/>
    </source>
</evidence>
<dbReference type="AlphaFoldDB" id="A0A9P7UN49"/>
<name>A0A9P7UN49_9AGAR</name>
<gene>
    <name evidence="1" type="ORF">E1B28_013796</name>
</gene>